<dbReference type="AlphaFoldDB" id="I0BDY6"/>
<dbReference type="Proteomes" id="UP000007392">
    <property type="component" value="Chromosome"/>
</dbReference>
<organism evidence="1 2">
    <name type="scientific">Paenibacillus mucilaginosus K02</name>
    <dbReference type="NCBI Taxonomy" id="997761"/>
    <lineage>
        <taxon>Bacteria</taxon>
        <taxon>Bacillati</taxon>
        <taxon>Bacillota</taxon>
        <taxon>Bacilli</taxon>
        <taxon>Bacillales</taxon>
        <taxon>Paenibacillaceae</taxon>
        <taxon>Paenibacillus</taxon>
    </lineage>
</organism>
<reference evidence="1 2" key="1">
    <citation type="submission" date="2013-06" db="EMBL/GenBank/DDBJ databases">
        <title>Complete genome sequence of Paenibacillus mucilaginosus K02.</title>
        <authorList>
            <person name="Xiao B."/>
            <person name="Sun L."/>
            <person name="Xiao L."/>
            <person name="Lian B."/>
        </authorList>
    </citation>
    <scope>NUCLEOTIDE SEQUENCE [LARGE SCALE GENOMIC DNA]</scope>
    <source>
        <strain evidence="1 2">K02</strain>
    </source>
</reference>
<dbReference type="KEGG" id="pmw:B2K_07585"/>
<dbReference type="EMBL" id="CP003422">
    <property type="protein sequence ID" value="AFH60583.1"/>
    <property type="molecule type" value="Genomic_DNA"/>
</dbReference>
<dbReference type="HOGENOM" id="CLU_2424150_0_0_9"/>
<name>I0BDY6_9BACL</name>
<gene>
    <name evidence="1" type="ORF">B2K_07585</name>
</gene>
<dbReference type="RefSeq" id="WP_014649859.1">
    <property type="nucleotide sequence ID" value="NC_017672.3"/>
</dbReference>
<proteinExistence type="predicted"/>
<evidence type="ECO:0000313" key="2">
    <source>
        <dbReference type="Proteomes" id="UP000007392"/>
    </source>
</evidence>
<evidence type="ECO:0000313" key="1">
    <source>
        <dbReference type="EMBL" id="AFH60583.1"/>
    </source>
</evidence>
<sequence length="91" mass="9799">MSGDVLAKMLQQCGLSSGAVYATGILKASEVSRMAAAFKTRESSRSNKNEKAAWRGDFIVNAHLDKKLETSIPADDEIGKEGALDARHPFC</sequence>
<dbReference type="OrthoDB" id="2666382at2"/>
<accession>I0BDY6</accession>
<protein>
    <submittedName>
        <fullName evidence="1">Uncharacterized protein</fullName>
    </submittedName>
</protein>